<dbReference type="EMBL" id="CAEKKB010000002">
    <property type="protein sequence ID" value="CAB4301859.1"/>
    <property type="molecule type" value="Genomic_DNA"/>
</dbReference>
<dbReference type="AlphaFoldDB" id="A0A6J5WJY3"/>
<name>A0A6J5WJY3_PRUAR</name>
<protein>
    <submittedName>
        <fullName evidence="1">Uncharacterized protein</fullName>
    </submittedName>
</protein>
<gene>
    <name evidence="1" type="ORF">ORAREDHAP_LOCUS17426</name>
</gene>
<keyword evidence="2" id="KW-1185">Reference proteome</keyword>
<evidence type="ECO:0000313" key="1">
    <source>
        <dbReference type="EMBL" id="CAB4301859.1"/>
    </source>
</evidence>
<proteinExistence type="predicted"/>
<sequence length="58" mass="6781">MNPDWQYQLRDEIREVVGDNQIDTNICLLDYNSFGLDYLFTMAFLMTQMSALGPQGMR</sequence>
<organism evidence="1 2">
    <name type="scientific">Prunus armeniaca</name>
    <name type="common">Apricot</name>
    <name type="synonym">Armeniaca vulgaris</name>
    <dbReference type="NCBI Taxonomy" id="36596"/>
    <lineage>
        <taxon>Eukaryota</taxon>
        <taxon>Viridiplantae</taxon>
        <taxon>Streptophyta</taxon>
        <taxon>Embryophyta</taxon>
        <taxon>Tracheophyta</taxon>
        <taxon>Spermatophyta</taxon>
        <taxon>Magnoliopsida</taxon>
        <taxon>eudicotyledons</taxon>
        <taxon>Gunneridae</taxon>
        <taxon>Pentapetalae</taxon>
        <taxon>rosids</taxon>
        <taxon>fabids</taxon>
        <taxon>Rosales</taxon>
        <taxon>Rosaceae</taxon>
        <taxon>Amygdaloideae</taxon>
        <taxon>Amygdaleae</taxon>
        <taxon>Prunus</taxon>
    </lineage>
</organism>
<reference evidence="2" key="1">
    <citation type="journal article" date="2020" name="Genome Biol.">
        <title>Gamete binning: chromosome-level and haplotype-resolved genome assembly enabled by high-throughput single-cell sequencing of gamete genomes.</title>
        <authorList>
            <person name="Campoy J.A."/>
            <person name="Sun H."/>
            <person name="Goel M."/>
            <person name="Jiao W.-B."/>
            <person name="Folz-Donahue K."/>
            <person name="Wang N."/>
            <person name="Rubio M."/>
            <person name="Liu C."/>
            <person name="Kukat C."/>
            <person name="Ruiz D."/>
            <person name="Huettel B."/>
            <person name="Schneeberger K."/>
        </authorList>
    </citation>
    <scope>NUCLEOTIDE SEQUENCE [LARGE SCALE GENOMIC DNA]</scope>
    <source>
        <strain evidence="2">cv. Rojo Pasion</strain>
    </source>
</reference>
<evidence type="ECO:0000313" key="2">
    <source>
        <dbReference type="Proteomes" id="UP000507245"/>
    </source>
</evidence>
<dbReference type="Proteomes" id="UP000507245">
    <property type="component" value="Unassembled WGS sequence"/>
</dbReference>
<accession>A0A6J5WJY3</accession>